<name>A0A5J5AF05_9ASTE</name>
<feature type="coiled-coil region" evidence="2">
    <location>
        <begin position="84"/>
        <end position="111"/>
    </location>
</feature>
<dbReference type="EMBL" id="CM018045">
    <property type="protein sequence ID" value="KAA8528037.1"/>
    <property type="molecule type" value="Genomic_DNA"/>
</dbReference>
<dbReference type="AlphaFoldDB" id="A0A5J5AF05"/>
<dbReference type="PANTHER" id="PTHR31301:SF120">
    <property type="entry name" value="LOB DOMAIN-CONTAINING PROTEIN 23-RELATED"/>
    <property type="match status" value="1"/>
</dbReference>
<evidence type="ECO:0000256" key="1">
    <source>
        <dbReference type="ARBA" id="ARBA00005474"/>
    </source>
</evidence>
<feature type="domain" description="LOB" evidence="3">
    <location>
        <begin position="4"/>
        <end position="105"/>
    </location>
</feature>
<dbReference type="PROSITE" id="PS50891">
    <property type="entry name" value="LOB"/>
    <property type="match status" value="1"/>
</dbReference>
<dbReference type="Pfam" id="PF03195">
    <property type="entry name" value="LOB"/>
    <property type="match status" value="1"/>
</dbReference>
<dbReference type="Proteomes" id="UP000325577">
    <property type="component" value="Linkage Group LG21"/>
</dbReference>
<evidence type="ECO:0000256" key="2">
    <source>
        <dbReference type="SAM" id="Coils"/>
    </source>
</evidence>
<dbReference type="OrthoDB" id="684652at2759"/>
<keyword evidence="5" id="KW-1185">Reference proteome</keyword>
<reference evidence="4 5" key="1">
    <citation type="submission" date="2019-09" db="EMBL/GenBank/DDBJ databases">
        <title>A chromosome-level genome assembly of the Chinese tupelo Nyssa sinensis.</title>
        <authorList>
            <person name="Yang X."/>
            <person name="Kang M."/>
            <person name="Yang Y."/>
            <person name="Xiong H."/>
            <person name="Wang M."/>
            <person name="Zhang Z."/>
            <person name="Wang Z."/>
            <person name="Wu H."/>
            <person name="Ma T."/>
            <person name="Liu J."/>
            <person name="Xi Z."/>
        </authorList>
    </citation>
    <scope>NUCLEOTIDE SEQUENCE [LARGE SCALE GENOMIC DNA]</scope>
    <source>
        <strain evidence="4">J267</strain>
        <tissue evidence="4">Leaf</tissue>
    </source>
</reference>
<organism evidence="4 5">
    <name type="scientific">Nyssa sinensis</name>
    <dbReference type="NCBI Taxonomy" id="561372"/>
    <lineage>
        <taxon>Eukaryota</taxon>
        <taxon>Viridiplantae</taxon>
        <taxon>Streptophyta</taxon>
        <taxon>Embryophyta</taxon>
        <taxon>Tracheophyta</taxon>
        <taxon>Spermatophyta</taxon>
        <taxon>Magnoliopsida</taxon>
        <taxon>eudicotyledons</taxon>
        <taxon>Gunneridae</taxon>
        <taxon>Pentapetalae</taxon>
        <taxon>asterids</taxon>
        <taxon>Cornales</taxon>
        <taxon>Nyssaceae</taxon>
        <taxon>Nyssa</taxon>
    </lineage>
</organism>
<dbReference type="InterPro" id="IPR004883">
    <property type="entry name" value="LOB"/>
</dbReference>
<evidence type="ECO:0000313" key="4">
    <source>
        <dbReference type="EMBL" id="KAA8528037.1"/>
    </source>
</evidence>
<dbReference type="PANTHER" id="PTHR31301">
    <property type="entry name" value="LOB DOMAIN-CONTAINING PROTEIN 4-RELATED"/>
    <property type="match status" value="1"/>
</dbReference>
<accession>A0A5J5AF05</accession>
<sequence>MTSTRCAACKYLRRRCASDCIFSPHFPSNNPQKFASVHRIYGASNIGKMLQQLPVHLRAKAADSLYYEAQRRIQDPVYGCVGIISRLHQEINTAKSELAKAQAEIAFFNAHAQAQGQPQFNLEAAAPSFNTFLPEQGSSAGHSSFGPSTWFY</sequence>
<evidence type="ECO:0000313" key="5">
    <source>
        <dbReference type="Proteomes" id="UP000325577"/>
    </source>
</evidence>
<protein>
    <recommendedName>
        <fullName evidence="3">LOB domain-containing protein</fullName>
    </recommendedName>
</protein>
<proteinExistence type="inferred from homology"/>
<keyword evidence="2" id="KW-0175">Coiled coil</keyword>
<comment type="similarity">
    <text evidence="1">Belongs to the LOB domain-containing protein family.</text>
</comment>
<evidence type="ECO:0000259" key="3">
    <source>
        <dbReference type="PROSITE" id="PS50891"/>
    </source>
</evidence>
<gene>
    <name evidence="4" type="ORF">F0562_035094</name>
</gene>